<evidence type="ECO:0000259" key="1">
    <source>
        <dbReference type="Pfam" id="PF08244"/>
    </source>
</evidence>
<dbReference type="SUPFAM" id="SSF49899">
    <property type="entry name" value="Concanavalin A-like lectins/glucanases"/>
    <property type="match status" value="1"/>
</dbReference>
<proteinExistence type="predicted"/>
<protein>
    <recommendedName>
        <fullName evidence="1">Glycosyl hydrolase family 32 C-terminal domain-containing protein</fullName>
    </recommendedName>
</protein>
<dbReference type="EMBL" id="CCFA01003201">
    <property type="protein sequence ID" value="CDS00883.1"/>
    <property type="molecule type" value="Genomic_DNA"/>
</dbReference>
<evidence type="ECO:0000313" key="3">
    <source>
        <dbReference type="Proteomes" id="UP000242770"/>
    </source>
</evidence>
<sequence length="106" mass="12044">FFTDKTSGIVRYEAKYTDSQYLLSYLKPQEYLDTTGKDQYIKLQAVVDRSVIEVFVNDGELAGTSVFYFDNDQIPSKVAVSIGDNKLELVDLEVKALDSIWSNCKK</sequence>
<dbReference type="GO" id="GO:0004575">
    <property type="term" value="F:sucrose alpha-glucosidase activity"/>
    <property type="evidence" value="ECO:0007669"/>
    <property type="project" value="TreeGrafter"/>
</dbReference>
<name>A0A0F7RZX2_9BASI</name>
<dbReference type="AlphaFoldDB" id="A0A0F7RZX2"/>
<dbReference type="Pfam" id="PF08244">
    <property type="entry name" value="Glyco_hydro_32C"/>
    <property type="match status" value="1"/>
</dbReference>
<dbReference type="Gene3D" id="2.60.120.560">
    <property type="entry name" value="Exo-inulinase, domain 1"/>
    <property type="match status" value="1"/>
</dbReference>
<dbReference type="Proteomes" id="UP000242770">
    <property type="component" value="Unassembled WGS sequence"/>
</dbReference>
<dbReference type="PANTHER" id="PTHR42800:SF2">
    <property type="entry name" value="INVERTASE-RELATED"/>
    <property type="match status" value="1"/>
</dbReference>
<dbReference type="GO" id="GO:0005987">
    <property type="term" value="P:sucrose catabolic process"/>
    <property type="evidence" value="ECO:0007669"/>
    <property type="project" value="TreeGrafter"/>
</dbReference>
<keyword evidence="3" id="KW-1185">Reference proteome</keyword>
<dbReference type="GO" id="GO:0000324">
    <property type="term" value="C:fungal-type vacuole"/>
    <property type="evidence" value="ECO:0007669"/>
    <property type="project" value="TreeGrafter"/>
</dbReference>
<reference evidence="3" key="1">
    <citation type="submission" date="2014-06" db="EMBL/GenBank/DDBJ databases">
        <authorList>
            <person name="Berkman P.J."/>
        </authorList>
    </citation>
    <scope>NUCLEOTIDE SEQUENCE [LARGE SCALE GENOMIC DNA]</scope>
</reference>
<organism evidence="2 3">
    <name type="scientific">Sporisorium scitamineum</name>
    <dbReference type="NCBI Taxonomy" id="49012"/>
    <lineage>
        <taxon>Eukaryota</taxon>
        <taxon>Fungi</taxon>
        <taxon>Dikarya</taxon>
        <taxon>Basidiomycota</taxon>
        <taxon>Ustilaginomycotina</taxon>
        <taxon>Ustilaginomycetes</taxon>
        <taxon>Ustilaginales</taxon>
        <taxon>Ustilaginaceae</taxon>
        <taxon>Sporisorium</taxon>
    </lineage>
</organism>
<feature type="domain" description="Glycosyl hydrolase family 32 C-terminal" evidence="1">
    <location>
        <begin position="28"/>
        <end position="77"/>
    </location>
</feature>
<dbReference type="PANTHER" id="PTHR42800">
    <property type="entry name" value="EXOINULINASE INUD (AFU_ORTHOLOGUE AFUA_5G00480)"/>
    <property type="match status" value="1"/>
</dbReference>
<feature type="non-terminal residue" evidence="2">
    <location>
        <position position="1"/>
    </location>
</feature>
<dbReference type="InterPro" id="IPR013320">
    <property type="entry name" value="ConA-like_dom_sf"/>
</dbReference>
<dbReference type="InterPro" id="IPR013189">
    <property type="entry name" value="Glyco_hydro_32_C"/>
</dbReference>
<dbReference type="STRING" id="49012.A0A0F7RZX2"/>
<gene>
    <name evidence="2" type="primary">SSCI53650.1</name>
</gene>
<accession>A0A0F7RZX2</accession>
<evidence type="ECO:0000313" key="2">
    <source>
        <dbReference type="EMBL" id="CDS00883.1"/>
    </source>
</evidence>